<accession>A0ABU7IY18</accession>
<dbReference type="InterPro" id="IPR035234">
    <property type="entry name" value="IgGFc-bd_N"/>
</dbReference>
<dbReference type="NCBIfam" id="TIGR01451">
    <property type="entry name" value="B_ant_repeat"/>
    <property type="match status" value="2"/>
</dbReference>
<dbReference type="InterPro" id="IPR047589">
    <property type="entry name" value="DUF11_rpt"/>
</dbReference>
<evidence type="ECO:0000259" key="1">
    <source>
        <dbReference type="PROSITE" id="PS50060"/>
    </source>
</evidence>
<organism evidence="2 3">
    <name type="scientific">Maribacter cobaltidurans</name>
    <dbReference type="NCBI Taxonomy" id="1178778"/>
    <lineage>
        <taxon>Bacteria</taxon>
        <taxon>Pseudomonadati</taxon>
        <taxon>Bacteroidota</taxon>
        <taxon>Flavobacteriia</taxon>
        <taxon>Flavobacteriales</taxon>
        <taxon>Flavobacteriaceae</taxon>
        <taxon>Maribacter</taxon>
    </lineage>
</organism>
<dbReference type="InterPro" id="IPR025667">
    <property type="entry name" value="SprB_repeat"/>
</dbReference>
<evidence type="ECO:0000313" key="2">
    <source>
        <dbReference type="EMBL" id="MEE1977696.1"/>
    </source>
</evidence>
<gene>
    <name evidence="2" type="ORF">V1I91_16575</name>
</gene>
<dbReference type="PROSITE" id="PS50060">
    <property type="entry name" value="MAM_2"/>
    <property type="match status" value="1"/>
</dbReference>
<dbReference type="NCBIfam" id="TIGR04131">
    <property type="entry name" value="Bac_Flav_CTERM"/>
    <property type="match status" value="1"/>
</dbReference>
<protein>
    <submittedName>
        <fullName evidence="2">T9SS type B sorting domain-containing protein</fullName>
    </submittedName>
</protein>
<sequence>MKKIFFLIVLFLGVFGNAQLSDLHYLPPLKQGQNNAGIREQAIYLSTPEPTTFTVNAYRGINPVPVATFNISNNSPATWTLANGDNNITLVNNTNTGIVLTNSGLRFESPSGNRFYVNYRGNSSAQAASLTAKGRQAIGTRFKWGGVPNLGGRHPSKSNTLGIMATEDNTTVTVFGYDPNCTFRIGNNANAITADTYTITLNANESFVFENYVGNVNPPSLAQQQGWLGASIESDKNIVISNGSINFGRQVNNSNRDAGIDQPVPENRLGKDYVFVRGNGNTNGWTEFPLIIATEDNTQIFVNGNATPLATLNNGDFFEIPSSYFSSNSVGANMFVQTSKNVYAYQCMAGASQVYTQGLNFVAPVNCLLPDVMDNIPNIRDMAGQTVTGGMTIIAAVNTPDVNIQVTDGNGPVTLPTSNPVAGSSEWKTFYIPNLNGDVSVQSTGPMAIGFFGFNGARGVAGYFSGFDTVPEVTLEIRGGTGCFVGSEIYEATGNFDAYQWYEDGQPIPGANGPSYAPSGAGDFFVRGTKGPCTYDSNTIQALYCDPDVVLTKSVDNDEIMEGETATFTVRVKNNGIGPLTNLQITDNIPAGLTLENAFTIHGNWSGNTWNIGTLDGGDVAQLELTVRADEIDTLPLLGLINTVTNTQDQTDTNITQDNPTALITVHNDSDNDGVRDITDLDDDNDGIYDEDECDTLAFNIANGNGHTSPLISVDNYLVVDVFSVDNSFNLNVNGNDVAGEIQFQLGAAGNFARFMDGTTYGESGNPSIWTVNGSNGNPTIRVIIDQSGQFQIFGARSSNAPLEPMVLDTPPTPISWNPSGNNTFTIGQQVVGPTNMRGVLLTAGCDTDNDGIPDHLDLDSDGDGCSDANEFYKEGNADGGDGGEYGTGVPAVDPADGTVNAASYVQVFAPEILLGNTSENLGGASLTGQSINLGQSFQYVLRFQNTGDDDATNYSIRNILPANVALDGINTSDAPGVTPNHDPVTNEIVFQVPDNLVEVGDPEYTIRIMVTLSGNCSDFVNACSGTLINEAFSTYQGVLNPATFTDEGGANSTSPCEVPPGVATNDILSDLANCNVARTVQLCGDFAILTAGTGFTTYTWAIDVNGNGQIDAGETAINDGDPDNNPGTLLVTDIGNYIVEKSGASGCVDLVEIITVERFGTTQTNPIIDYFNMVNADPNPDNDIQGEIVTCSIDGDLLPKIFLCGENDEATLQLGISDAQSIVWQKLDEGSCSSTGDDCANKNGTCTWTNMTVQDNYTITDSGEYRVVINYLNGCFSRFYFNVFKNTLDVDFTSEDILCSTPGNIRITNVGSGYGFQLVDASDDSVVVPFSANNGPSFDITNSGSYYVEVTQLDPTSGNPMDGACIFTTEDIGILERDFQVNITPIAAECGEPGAIDIQALNVLPNYSYELRLDDGSNGGLGTFIDSQLISPDNTYIFTSVNAGNYIVITTTEDGCTDTQNITVPKIPELSLTAVVTDNITCNPGVITLTPNGGQPSPDYFMAIWSKDGTDLYPSPPNMLNILVTDLYTANNFTFSDASDAGIYEFIVFDDSGCYAISNSVEIEFLGTPSLSASHTDIICSDSSTSTLTVSATGGTAPYQYSLDGVTFQTQNTFVNLSAGFYTISVMDSSGTPTSRCIETLEYEIDQSFRLTASAAIVEDASCNPSGALVKILNASGGEAPYEYSFDGGSNFGALNERNLLPGTYQLVVRDNLGCSYDMDLTVPAPAADPNLSYTVDYDCDGLGTITIITSNTTDFDYTYTQNGTLNTPADSNVFASVAAGTQTVTVDYSSSSTPDQTTLFFENFGAGPSTQIGEIGPDYCFEPQNGSLTPCNRGPAGILVNGEYTVTNFVTNPLTTLTSPQDQTGLTDGRFLAIDISTFSDTGSPVLNSILWAKRDVEVLPNEEITLNFWAYNLMNLGGVGNNPEVLIEILDNSGTVIHSEVVPEIPKNTNDTDWHERTITFNPGANTDIDIVFRNNVNSNDGNDLILDDITAFQVPSVCPTSQDLTVVVEANQAFDALLLATTDPTCNGSADGFIRFEVYNFTSGIGFEYSFDGTNWTSSLTSPVITAANLADGNYTVQVRKLDDTACAVSFPITMTEPSAIVPALNQISDYTCFNTGATLEASASGGNSSYQYQLENTAGTVIAPYQTNTQFTNVPDGDYLVRVRDTNACEVLLPVTSAVTVTPPAAIVFTTMPTACYSGTNDGSILVDVTAGNGDYEFKINGGPWITPTPASVTSYTFSGLSAGSYDIEVRDQLGCPTTPNTQTVVISPQLELDVDITPLSACGDGLITANATGGNGTLLYAIVPANTSPAGLYSVVNTLTVTEAMAIANPAGYDVYVQDNNGAPAICTAVREDIIFTPVASISVTAVPTDPECFNGLGAIDINITGGTGPYTYTLMDLTPADGIDYGRNSSNISALSLNYSGIGTGDYQVTINDTNGCTATSSIQTINNAVEITADIIPILPAACNDPDPLEYGFEFDNVVTPTGTVEYSADGGTSWQASNELRGYASGTEVFPSIRVTLASGTVCQMDFDRYIIPFPLDDLDITLSAVIVGCNDLQVTVEGSEGNPIPGYEYTYTDDPANFNTFAANPAVWTAPLPSGTAHTFANIDPVTPQYPGVPLLVPGRTYVFYVRDGAGCIRQSNVNVNEIPGIGLPIDITTDIQPSCDSAANGSIIFNLNPTTSYPNMRWEIFELGNTTPIETSGGIVPYNNSITTTVPLAEGEYYIDVIQVDASNVDACRGASENAYVPELAPLSATATATRDISCNLPGLISITGITGGGGAPYSYDITGPAGFTALTGTLDNPVEIPVNSPAGNYTVTLFDQYGCSFVINTVTLSLTPNPTLSVTQDNCVSPITVNAVGTSAAGNLRYAMVPNGSPAPTTFENNGGVFTNVIPGAYDVYVMDGNGCSNVESNFIVNPILSADTTLTKLLDCTASPDAIIGIDILAGSGSYEYSISNTSGAPAVPQGLVPGTTFDYQAPMPGDYTITIYDTTTPNSASCNRTFTINVPNRVVPVINPSIIANDVSCFGANDGSITISTTNGAAAPYNFEITTIDGAAISILPSSTTGNSATFTGLSPATAGGYVVTVTGNPATNNCSVDSVVIPIGEPATINVPAPTIMEFSCTSGNSADNASITIAGVTGGSSNYVRYEFIEEDDPNTVAVEAPITVQSGTSPSYIETDIAGGVYTINVYDDQGCVGTSTATIAPFDLMGAPTVHVDSPISCTNAGEDISIDIISSLTSFATDPANYQFRQLPSSAYQAGNTFLDLAAGNYTFSILNVNTGCEVTVSQIVEEPNTFDITIANISNVVCFGDDGSIDLNVADATYTGDYSWEIFNTDGSPTTRTDDAGFLTGSGTVANIPAAAGNYIVRVTQVAFPECFQERSFTINSPTAPITLNPIILTDVGCSNDQGAAAITPAGGQGPYTITLTPALGTSVSQNNVFSHVFQGLSAGNYTVTVTDALGCSQLTGTNSFSLVVPDPITGSTASTALVCEGDTNASITVTLSPRNVTTNYRYVLNKYTDAARTTLLSTSVSQTNPTFNNLGAGFYSVLVTDDMGCNATFDEDIIEPTDVEALLVTNQQMTCQNGAELLLVASGGTAPYQWSIDGVSFNPMNETVTTSTHLFTNVTAGNYRYYIMDSNSCVSIVSNLVGVEDVPALTIDIDPTAAFVNCSGEATALIMADAEGGLGNYQFALFRDAATTDEVRPNQNNGTFVDLPMGTYYVRVQSGDCETVSQAIQIDEPTPMVVTPDITDISCANANDGAISLSVQGGTGNYQFAISPNLNQFDDQGTFDELEEGTYTVIVQDDNGCFEVIEFELIAPEPLEMDATSTPEICAGDEDGTISITVNGGTAPYSTALNSNEEADFVQDRSLFQFLPGGTYIVFVKDANGCTTNQTITVENGANLNASAEVIYECSGDIPDNRIALVLEDPSVAGDVLYALDSSNANDYRLEPDFTNMTPGSHYVNIIHANGCTNTIEFEVQNFEPLELILEQNNLNEITAVASGGTGEYTYYFGDRDNGDDNTIYITRTDTYTVRVLDTNGCESTANIFMEFIDIEIPNFFTPDGDGENDRWIPKNIEPYPNIFVKIFDRYGREIYIIRNGEEGWDGLYQETDLPTGDYWYIIKLKGEEDQREFVGHFTLYR</sequence>
<dbReference type="Pfam" id="PF17517">
    <property type="entry name" value="IgGFc_binding"/>
    <property type="match status" value="1"/>
</dbReference>
<dbReference type="Proteomes" id="UP001356308">
    <property type="component" value="Unassembled WGS sequence"/>
</dbReference>
<dbReference type="EMBL" id="JAZDDG010000008">
    <property type="protein sequence ID" value="MEE1977696.1"/>
    <property type="molecule type" value="Genomic_DNA"/>
</dbReference>
<dbReference type="Pfam" id="PF01345">
    <property type="entry name" value="DUF11"/>
    <property type="match status" value="1"/>
</dbReference>
<keyword evidence="3" id="KW-1185">Reference proteome</keyword>
<comment type="caution">
    <text evidence="2">The sequence shown here is derived from an EMBL/GenBank/DDBJ whole genome shotgun (WGS) entry which is preliminary data.</text>
</comment>
<evidence type="ECO:0000313" key="3">
    <source>
        <dbReference type="Proteomes" id="UP001356308"/>
    </source>
</evidence>
<feature type="domain" description="MAM" evidence="1">
    <location>
        <begin position="1823"/>
        <end position="2004"/>
    </location>
</feature>
<dbReference type="Pfam" id="PF13585">
    <property type="entry name" value="CHU_C"/>
    <property type="match status" value="1"/>
</dbReference>
<dbReference type="InterPro" id="IPR026341">
    <property type="entry name" value="T9SS_type_B"/>
</dbReference>
<reference evidence="2 3" key="1">
    <citation type="submission" date="2024-01" db="EMBL/GenBank/DDBJ databases">
        <title>Maribacter spp. originated from different algae showed divergent polysaccharides utilization ability.</title>
        <authorList>
            <person name="Wang H."/>
            <person name="Wu Y."/>
        </authorList>
    </citation>
    <scope>NUCLEOTIDE SEQUENCE [LARGE SCALE GENOMIC DNA]</scope>
    <source>
        <strain evidence="2 3">PR1</strain>
    </source>
</reference>
<name>A0ABU7IY18_9FLAO</name>
<proteinExistence type="predicted"/>
<dbReference type="Pfam" id="PF13573">
    <property type="entry name" value="SprB"/>
    <property type="match status" value="5"/>
</dbReference>
<dbReference type="Gene3D" id="2.60.120.260">
    <property type="entry name" value="Galactose-binding domain-like"/>
    <property type="match status" value="1"/>
</dbReference>
<dbReference type="InterPro" id="IPR001434">
    <property type="entry name" value="OmcB-like_DUF11"/>
</dbReference>
<dbReference type="RefSeq" id="WP_272652378.1">
    <property type="nucleotide sequence ID" value="NZ_JAZDDG010000008.1"/>
</dbReference>
<dbReference type="InterPro" id="IPR000998">
    <property type="entry name" value="MAM_dom"/>
</dbReference>